<evidence type="ECO:0000259" key="2">
    <source>
        <dbReference type="Pfam" id="PF13229"/>
    </source>
</evidence>
<keyword evidence="4" id="KW-1185">Reference proteome</keyword>
<evidence type="ECO:0000313" key="3">
    <source>
        <dbReference type="EMBL" id="QJQ31223.1"/>
    </source>
</evidence>
<feature type="signal peptide" evidence="1">
    <location>
        <begin position="1"/>
        <end position="25"/>
    </location>
</feature>
<accession>A0A6M4AQD0</accession>
<dbReference type="Proteomes" id="UP000503018">
    <property type="component" value="Chromosome"/>
</dbReference>
<evidence type="ECO:0000313" key="4">
    <source>
        <dbReference type="Proteomes" id="UP000503018"/>
    </source>
</evidence>
<dbReference type="InterPro" id="IPR011050">
    <property type="entry name" value="Pectin_lyase_fold/virulence"/>
</dbReference>
<dbReference type="AlphaFoldDB" id="A0A6M4AQD0"/>
<evidence type="ECO:0000256" key="1">
    <source>
        <dbReference type="SAM" id="SignalP"/>
    </source>
</evidence>
<name>A0A6M4AQD0_9SPHN</name>
<dbReference type="RefSeq" id="WP_169943440.1">
    <property type="nucleotide sequence ID" value="NZ_CP053015.1"/>
</dbReference>
<proteinExistence type="predicted"/>
<dbReference type="SUPFAM" id="SSF51126">
    <property type="entry name" value="Pectin lyase-like"/>
    <property type="match status" value="1"/>
</dbReference>
<dbReference type="KEGG" id="slan:GV829_01170"/>
<dbReference type="InterPro" id="IPR012334">
    <property type="entry name" value="Pectin_lyas_fold"/>
</dbReference>
<feature type="chain" id="PRO_5026817142" evidence="1">
    <location>
        <begin position="26"/>
        <end position="315"/>
    </location>
</feature>
<keyword evidence="1" id="KW-0732">Signal</keyword>
<organism evidence="3 4">
    <name type="scientific">Sphingomonas lacunae</name>
    <dbReference type="NCBI Taxonomy" id="2698828"/>
    <lineage>
        <taxon>Bacteria</taxon>
        <taxon>Pseudomonadati</taxon>
        <taxon>Pseudomonadota</taxon>
        <taxon>Alphaproteobacteria</taxon>
        <taxon>Sphingomonadales</taxon>
        <taxon>Sphingomonadaceae</taxon>
        <taxon>Sphingomonas</taxon>
    </lineage>
</organism>
<dbReference type="InterPro" id="IPR039448">
    <property type="entry name" value="Beta_helix"/>
</dbReference>
<dbReference type="Pfam" id="PF13229">
    <property type="entry name" value="Beta_helix"/>
    <property type="match status" value="1"/>
</dbReference>
<dbReference type="Gene3D" id="2.160.20.10">
    <property type="entry name" value="Single-stranded right-handed beta-helix, Pectin lyase-like"/>
    <property type="match status" value="1"/>
</dbReference>
<dbReference type="EMBL" id="CP053015">
    <property type="protein sequence ID" value="QJQ31223.1"/>
    <property type="molecule type" value="Genomic_DNA"/>
</dbReference>
<protein>
    <submittedName>
        <fullName evidence="3">Right-handed parallel beta-helix repeat-containing protein</fullName>
    </submittedName>
</protein>
<feature type="domain" description="Right handed beta helix" evidence="2">
    <location>
        <begin position="99"/>
        <end position="241"/>
    </location>
</feature>
<reference evidence="3 4" key="1">
    <citation type="submission" date="2020-01" db="EMBL/GenBank/DDBJ databases">
        <title>Sphingomonas sp. strain CSW-10.</title>
        <authorList>
            <person name="Chen W.-M."/>
        </authorList>
    </citation>
    <scope>NUCLEOTIDE SEQUENCE [LARGE SCALE GENOMIC DNA]</scope>
    <source>
        <strain evidence="3 4">CSW-10</strain>
    </source>
</reference>
<gene>
    <name evidence="3" type="ORF">GV829_01170</name>
</gene>
<sequence length="315" mass="33514">MKRLLFTLAPATAVALSIAAIPVLAQDEAPGITVPELRETFSSVQDAVDAIGDGEGTILLAPGSYRQCAVQTQGVVHFRSTQPGQAVFDGVECEGKAALVLRGEGASVDGIVFQNMRVADRNGAGIRLERSNLSITNSYFRNSDQGILTAPDEGADVTIDRSTFSRLGRNDGGPSHSIYIGGYRSLTVTRSRFERGTGGHYIKTRAPMADIRDNTFDDTLGNESNYMIDLSAGSSGTIADNLFIQGENKQNYSAFIAVAPEAQDHSSAGLVISGNTARLAPGVERETVFVADWSGERLAIGRNVLGPGLTAFERR</sequence>